<keyword evidence="4" id="KW-1185">Reference proteome</keyword>
<dbReference type="Proteomes" id="UP000799778">
    <property type="component" value="Unassembled WGS sequence"/>
</dbReference>
<dbReference type="SMART" id="SM00271">
    <property type="entry name" value="DnaJ"/>
    <property type="match status" value="1"/>
</dbReference>
<protein>
    <recommendedName>
        <fullName evidence="2">J domain-containing protein</fullName>
    </recommendedName>
</protein>
<dbReference type="InterPro" id="IPR053232">
    <property type="entry name" value="DnaJ_C/III_chloroplastic"/>
</dbReference>
<dbReference type="SUPFAM" id="SSF46565">
    <property type="entry name" value="Chaperone J-domain"/>
    <property type="match status" value="1"/>
</dbReference>
<name>A0A6A5X6Y5_9PLEO</name>
<dbReference type="Pfam" id="PF00226">
    <property type="entry name" value="DnaJ"/>
    <property type="match status" value="1"/>
</dbReference>
<feature type="region of interest" description="Disordered" evidence="1">
    <location>
        <begin position="90"/>
        <end position="119"/>
    </location>
</feature>
<accession>A0A6A5X6Y5</accession>
<dbReference type="CDD" id="cd06257">
    <property type="entry name" value="DnaJ"/>
    <property type="match status" value="1"/>
</dbReference>
<dbReference type="InterPro" id="IPR036869">
    <property type="entry name" value="J_dom_sf"/>
</dbReference>
<reference evidence="3" key="1">
    <citation type="journal article" date="2020" name="Stud. Mycol.">
        <title>101 Dothideomycetes genomes: a test case for predicting lifestyles and emergence of pathogens.</title>
        <authorList>
            <person name="Haridas S."/>
            <person name="Albert R."/>
            <person name="Binder M."/>
            <person name="Bloem J."/>
            <person name="Labutti K."/>
            <person name="Salamov A."/>
            <person name="Andreopoulos B."/>
            <person name="Baker S."/>
            <person name="Barry K."/>
            <person name="Bills G."/>
            <person name="Bluhm B."/>
            <person name="Cannon C."/>
            <person name="Castanera R."/>
            <person name="Culley D."/>
            <person name="Daum C."/>
            <person name="Ezra D."/>
            <person name="Gonzalez J."/>
            <person name="Henrissat B."/>
            <person name="Kuo A."/>
            <person name="Liang C."/>
            <person name="Lipzen A."/>
            <person name="Lutzoni F."/>
            <person name="Magnuson J."/>
            <person name="Mondo S."/>
            <person name="Nolan M."/>
            <person name="Ohm R."/>
            <person name="Pangilinan J."/>
            <person name="Park H.-J."/>
            <person name="Ramirez L."/>
            <person name="Alfaro M."/>
            <person name="Sun H."/>
            <person name="Tritt A."/>
            <person name="Yoshinaga Y."/>
            <person name="Zwiers L.-H."/>
            <person name="Turgeon B."/>
            <person name="Goodwin S."/>
            <person name="Spatafora J."/>
            <person name="Crous P."/>
            <person name="Grigoriev I."/>
        </authorList>
    </citation>
    <scope>NUCLEOTIDE SEQUENCE</scope>
    <source>
        <strain evidence="3">CBS 175.79</strain>
    </source>
</reference>
<dbReference type="OrthoDB" id="442087at2759"/>
<evidence type="ECO:0000313" key="4">
    <source>
        <dbReference type="Proteomes" id="UP000799778"/>
    </source>
</evidence>
<gene>
    <name evidence="3" type="ORF">BU24DRAFT_456037</name>
</gene>
<dbReference type="InterPro" id="IPR001623">
    <property type="entry name" value="DnaJ_domain"/>
</dbReference>
<evidence type="ECO:0000259" key="2">
    <source>
        <dbReference type="PROSITE" id="PS50076"/>
    </source>
</evidence>
<dbReference type="PROSITE" id="PS00636">
    <property type="entry name" value="DNAJ_1"/>
    <property type="match status" value="1"/>
</dbReference>
<dbReference type="InterPro" id="IPR018253">
    <property type="entry name" value="DnaJ_domain_CS"/>
</dbReference>
<sequence>MQSNYYTILGLDPSATLPAIRAVYNVLVLEHHPDRTANLTEDERTTHASIFHSVQEAYNVLGNPALKETYDKELQNFASANVGLSTSHCARSTRSDHARPFPANSTAAHPPTEGEKTTMKSRVEAQMTIFRLERARRDEVDKLRSVAHLKHVLELWMDQMAVDNLPPHERAYCQIKIHEYEQKIAERKGQHEAWLKEMSTPKARQEKTPNQSSRPYKYTLFSGPSRSPSTSSSSRTASPMSDAGTTSTRARARANAKDNQDALRNARATTASTARRSTTVSSSANPEDRPLKYRLFR</sequence>
<dbReference type="EMBL" id="ML978081">
    <property type="protein sequence ID" value="KAF2008775.1"/>
    <property type="molecule type" value="Genomic_DNA"/>
</dbReference>
<feature type="compositionally biased region" description="Low complexity" evidence="1">
    <location>
        <begin position="266"/>
        <end position="284"/>
    </location>
</feature>
<dbReference type="PRINTS" id="PR00625">
    <property type="entry name" value="JDOMAIN"/>
</dbReference>
<dbReference type="Gene3D" id="1.10.287.110">
    <property type="entry name" value="DnaJ domain"/>
    <property type="match status" value="1"/>
</dbReference>
<organism evidence="3 4">
    <name type="scientific">Aaosphaeria arxii CBS 175.79</name>
    <dbReference type="NCBI Taxonomy" id="1450172"/>
    <lineage>
        <taxon>Eukaryota</taxon>
        <taxon>Fungi</taxon>
        <taxon>Dikarya</taxon>
        <taxon>Ascomycota</taxon>
        <taxon>Pezizomycotina</taxon>
        <taxon>Dothideomycetes</taxon>
        <taxon>Pleosporomycetidae</taxon>
        <taxon>Pleosporales</taxon>
        <taxon>Pleosporales incertae sedis</taxon>
        <taxon>Aaosphaeria</taxon>
    </lineage>
</organism>
<dbReference type="PANTHER" id="PTHR45090">
    <property type="entry name" value="CHAPERONE PROTEIN DNAJ 20 CHLOROPLASTIC"/>
    <property type="match status" value="1"/>
</dbReference>
<dbReference type="AlphaFoldDB" id="A0A6A5X6Y5"/>
<dbReference type="RefSeq" id="XP_033377114.1">
    <property type="nucleotide sequence ID" value="XM_033531410.1"/>
</dbReference>
<feature type="domain" description="J" evidence="2">
    <location>
        <begin position="4"/>
        <end position="74"/>
    </location>
</feature>
<feature type="region of interest" description="Disordered" evidence="1">
    <location>
        <begin position="198"/>
        <end position="297"/>
    </location>
</feature>
<proteinExistence type="predicted"/>
<dbReference type="PANTHER" id="PTHR45090:SF3">
    <property type="entry name" value="OS09G0368800 PROTEIN"/>
    <property type="match status" value="1"/>
</dbReference>
<dbReference type="PROSITE" id="PS50076">
    <property type="entry name" value="DNAJ_2"/>
    <property type="match status" value="1"/>
</dbReference>
<evidence type="ECO:0000313" key="3">
    <source>
        <dbReference type="EMBL" id="KAF2008775.1"/>
    </source>
</evidence>
<evidence type="ECO:0000256" key="1">
    <source>
        <dbReference type="SAM" id="MobiDB-lite"/>
    </source>
</evidence>
<feature type="compositionally biased region" description="Low complexity" evidence="1">
    <location>
        <begin position="222"/>
        <end position="249"/>
    </location>
</feature>
<dbReference type="GeneID" id="54288807"/>